<evidence type="ECO:0000313" key="7">
    <source>
        <dbReference type="EMBL" id="ACO67711.1"/>
    </source>
</evidence>
<feature type="coiled-coil region" evidence="3">
    <location>
        <begin position="306"/>
        <end position="358"/>
    </location>
</feature>
<dbReference type="OrthoDB" id="10260459at2759"/>
<feature type="non-terminal residue" evidence="7">
    <location>
        <position position="1"/>
    </location>
</feature>
<accession>C1EHM6</accession>
<gene>
    <name evidence="7" type="ORF">MICPUN_67523</name>
</gene>
<dbReference type="InterPro" id="IPR039750">
    <property type="entry name" value="DRC1/DRC2"/>
</dbReference>
<dbReference type="STRING" id="296587.C1EHM6"/>
<feature type="compositionally biased region" description="Acidic residues" evidence="4">
    <location>
        <begin position="29"/>
        <end position="43"/>
    </location>
</feature>
<keyword evidence="2 3" id="KW-0175">Coiled coil</keyword>
<feature type="compositionally biased region" description="Acidic residues" evidence="4">
    <location>
        <begin position="447"/>
        <end position="461"/>
    </location>
</feature>
<evidence type="ECO:0000259" key="5">
    <source>
        <dbReference type="Pfam" id="PF14772"/>
    </source>
</evidence>
<dbReference type="AlphaFoldDB" id="C1EHM6"/>
<dbReference type="GO" id="GO:0070286">
    <property type="term" value="P:axonemal dynein complex assembly"/>
    <property type="evidence" value="ECO:0007669"/>
    <property type="project" value="InterPro"/>
</dbReference>
<feature type="region of interest" description="Disordered" evidence="4">
    <location>
        <begin position="423"/>
        <end position="467"/>
    </location>
</feature>
<organism evidence="7 8">
    <name type="scientific">Micromonas commoda (strain RCC299 / NOUM17 / CCMP2709)</name>
    <name type="common">Picoplanktonic green alga</name>
    <dbReference type="NCBI Taxonomy" id="296587"/>
    <lineage>
        <taxon>Eukaryota</taxon>
        <taxon>Viridiplantae</taxon>
        <taxon>Chlorophyta</taxon>
        <taxon>Mamiellophyceae</taxon>
        <taxon>Mamiellales</taxon>
        <taxon>Mamiellaceae</taxon>
        <taxon>Micromonas</taxon>
    </lineage>
</organism>
<feature type="region of interest" description="Disordered" evidence="4">
    <location>
        <begin position="20"/>
        <end position="51"/>
    </location>
</feature>
<evidence type="ECO:0000256" key="3">
    <source>
        <dbReference type="SAM" id="Coils"/>
    </source>
</evidence>
<evidence type="ECO:0008006" key="9">
    <source>
        <dbReference type="Google" id="ProtNLM"/>
    </source>
</evidence>
<evidence type="ECO:0000259" key="6">
    <source>
        <dbReference type="Pfam" id="PF14775"/>
    </source>
</evidence>
<dbReference type="InterPro" id="IPR039505">
    <property type="entry name" value="DRC1/2_N"/>
</dbReference>
<dbReference type="eggNOG" id="ENOG502QQ2B">
    <property type="taxonomic scope" value="Eukaryota"/>
</dbReference>
<evidence type="ECO:0000313" key="8">
    <source>
        <dbReference type="Proteomes" id="UP000002009"/>
    </source>
</evidence>
<evidence type="ECO:0000256" key="2">
    <source>
        <dbReference type="ARBA" id="ARBA00023054"/>
    </source>
</evidence>
<dbReference type="GO" id="GO:0003352">
    <property type="term" value="P:regulation of cilium movement"/>
    <property type="evidence" value="ECO:0007669"/>
    <property type="project" value="TreeGrafter"/>
</dbReference>
<feature type="coiled-coil region" evidence="3">
    <location>
        <begin position="140"/>
        <end position="280"/>
    </location>
</feature>
<name>C1EHM6_MICCC</name>
<dbReference type="InParanoid" id="C1EHM6"/>
<dbReference type="GO" id="GO:0005858">
    <property type="term" value="C:axonemal dynein complex"/>
    <property type="evidence" value="ECO:0007669"/>
    <property type="project" value="InterPro"/>
</dbReference>
<dbReference type="OMA" id="LDFMMAR"/>
<dbReference type="PANTHER" id="PTHR21625">
    <property type="entry name" value="NYD-SP28 PROTEIN"/>
    <property type="match status" value="1"/>
</dbReference>
<evidence type="ECO:0000256" key="4">
    <source>
        <dbReference type="SAM" id="MobiDB-lite"/>
    </source>
</evidence>
<feature type="domain" description="Dynein regulatory complex protein 1/2 N-terminal" evidence="5">
    <location>
        <begin position="73"/>
        <end position="172"/>
    </location>
</feature>
<dbReference type="GO" id="GO:0060285">
    <property type="term" value="P:cilium-dependent cell motility"/>
    <property type="evidence" value="ECO:0007669"/>
    <property type="project" value="TreeGrafter"/>
</dbReference>
<dbReference type="KEGG" id="mis:MICPUN_67523"/>
<dbReference type="RefSeq" id="XP_002506453.1">
    <property type="nucleotide sequence ID" value="XM_002506407.1"/>
</dbReference>
<dbReference type="EMBL" id="CP001333">
    <property type="protein sequence ID" value="ACO67711.1"/>
    <property type="molecule type" value="Genomic_DNA"/>
</dbReference>
<evidence type="ECO:0000256" key="1">
    <source>
        <dbReference type="ARBA" id="ARBA00009688"/>
    </source>
</evidence>
<dbReference type="Pfam" id="PF14775">
    <property type="entry name" value="NYD-SP28_assoc"/>
    <property type="match status" value="1"/>
</dbReference>
<dbReference type="PANTHER" id="PTHR21625:SF1">
    <property type="entry name" value="DYNEIN REGULATORY COMPLEX PROTEIN 1"/>
    <property type="match status" value="1"/>
</dbReference>
<keyword evidence="8" id="KW-1185">Reference proteome</keyword>
<dbReference type="GeneID" id="8249384"/>
<feature type="domain" description="Dynein regulatory complex protein 1 C-terminal" evidence="6">
    <location>
        <begin position="594"/>
        <end position="653"/>
    </location>
</feature>
<dbReference type="InterPro" id="IPR029440">
    <property type="entry name" value="DRC1_C"/>
</dbReference>
<protein>
    <recommendedName>
        <fullName evidence="9">Dynein regulatory complex protein 1/2 N-terminal domain-containing protein</fullName>
    </recommendedName>
</protein>
<feature type="non-terminal residue" evidence="7">
    <location>
        <position position="665"/>
    </location>
</feature>
<dbReference type="Proteomes" id="UP000002009">
    <property type="component" value="Chromosome 15"/>
</dbReference>
<reference evidence="7 8" key="1">
    <citation type="journal article" date="2009" name="Science">
        <title>Green evolution and dynamic adaptations revealed by genomes of the marine picoeukaryotes Micromonas.</title>
        <authorList>
            <person name="Worden A.Z."/>
            <person name="Lee J.H."/>
            <person name="Mock T."/>
            <person name="Rouze P."/>
            <person name="Simmons M.P."/>
            <person name="Aerts A.L."/>
            <person name="Allen A.E."/>
            <person name="Cuvelier M.L."/>
            <person name="Derelle E."/>
            <person name="Everett M.V."/>
            <person name="Foulon E."/>
            <person name="Grimwood J."/>
            <person name="Gundlach H."/>
            <person name="Henrissat B."/>
            <person name="Napoli C."/>
            <person name="McDonald S.M."/>
            <person name="Parker M.S."/>
            <person name="Rombauts S."/>
            <person name="Salamov A."/>
            <person name="Von Dassow P."/>
            <person name="Badger J.H."/>
            <person name="Coutinho P.M."/>
            <person name="Demir E."/>
            <person name="Dubchak I."/>
            <person name="Gentemann C."/>
            <person name="Eikrem W."/>
            <person name="Gready J.E."/>
            <person name="John U."/>
            <person name="Lanier W."/>
            <person name="Lindquist E.A."/>
            <person name="Lucas S."/>
            <person name="Mayer K.F."/>
            <person name="Moreau H."/>
            <person name="Not F."/>
            <person name="Otillar R."/>
            <person name="Panaud O."/>
            <person name="Pangilinan J."/>
            <person name="Paulsen I."/>
            <person name="Piegu B."/>
            <person name="Poliakov A."/>
            <person name="Robbens S."/>
            <person name="Schmutz J."/>
            <person name="Toulza E."/>
            <person name="Wyss T."/>
            <person name="Zelensky A."/>
            <person name="Zhou K."/>
            <person name="Armbrust E.V."/>
            <person name="Bhattacharya D."/>
            <person name="Goodenough U.W."/>
            <person name="Van de Peer Y."/>
            <person name="Grigoriev I.V."/>
        </authorList>
    </citation>
    <scope>NUCLEOTIDE SEQUENCE [LARGE SCALE GENOMIC DNA]</scope>
    <source>
        <strain evidence="8">RCC299 / NOUM17</strain>
    </source>
</reference>
<sequence>LESGDRDDRVAARRARIAARLKAKREAEDPSLIEPEPEPEPTAEETQVRDSKRRLARLKALGFEDVTDIKAVAVAREAHRRGVRDDRRVERRNRIEQERAETMQRDGEVAGEWDKLRGIKVAHDLNAAIQAQKALCDQIVASKNALIAEMTEELDKEDEEFERNIRRQEEEVDETLKRMNSQYNELSAAYMSEFDEIERVFLEERSAALKANMEELDALFQRRDAAELKYMEDVAATADAYRKELEKHEADDAEEYTMLKIRLETDIANLQRHLADMKSTYLLNAEKLEYNYRVLVERDHENAGTLQIQRRKIAKLRETLMKVKDKFHAMDKKFSDENVRLTDDHRRVTEQFKELEIKFRNFQASDRKKFQEVWAMKEEEIARKVKRALDADRILHEQHLGMVWHPPSEDVFKHPEQLALDEARRKRAAATKAARASSGEPGGTVGMEEDEDVDVEEEDNPFEQRIADPAHENYLATLVDVFYFLVDPKAQRAVRAAEAAVAEGTGASDEERFTTAAAVARLQAESVLKALGVTDASSFDGLANALTVDGVDPVMHAGGGGDVAEIMLPSVDLLQPFGDDAPATRKTKEQLDKEFWERMSNAVGEKNFRVWRQLERSMERYREMLMKRRDSLRDAESLREQNDELRGLLNQYLSSSVNDELVVPP</sequence>
<comment type="similarity">
    <text evidence="1">Belongs to the DRC1 family.</text>
</comment>
<feature type="coiled-coil region" evidence="3">
    <location>
        <begin position="628"/>
        <end position="655"/>
    </location>
</feature>
<proteinExistence type="inferred from homology"/>
<dbReference type="Pfam" id="PF14772">
    <property type="entry name" value="NYD-SP28"/>
    <property type="match status" value="1"/>
</dbReference>